<dbReference type="Pfam" id="PF23441">
    <property type="entry name" value="SDR"/>
    <property type="match status" value="1"/>
</dbReference>
<dbReference type="HOGENOM" id="CLU_010194_15_2_1"/>
<dbReference type="PANTHER" id="PTHR43477">
    <property type="entry name" value="DIHYDROANTICAPSIN 7-DEHYDROGENASE"/>
    <property type="match status" value="1"/>
</dbReference>
<reference evidence="4 5" key="1">
    <citation type="submission" date="2015-01" db="EMBL/GenBank/DDBJ databases">
        <title>The Genome Sequence of Capronia semiimmersa CBS27337.</title>
        <authorList>
            <consortium name="The Broad Institute Genomics Platform"/>
            <person name="Cuomo C."/>
            <person name="de Hoog S."/>
            <person name="Gorbushina A."/>
            <person name="Stielow B."/>
            <person name="Teixiera M."/>
            <person name="Abouelleil A."/>
            <person name="Chapman S.B."/>
            <person name="Priest M."/>
            <person name="Young S.K."/>
            <person name="Wortman J."/>
            <person name="Nusbaum C."/>
            <person name="Birren B."/>
        </authorList>
    </citation>
    <scope>NUCLEOTIDE SEQUENCE [LARGE SCALE GENOMIC DNA]</scope>
    <source>
        <strain evidence="4 5">CBS 27337</strain>
    </source>
</reference>
<dbReference type="Gene3D" id="3.40.50.720">
    <property type="entry name" value="NAD(P)-binding Rossmann-like Domain"/>
    <property type="match status" value="1"/>
</dbReference>
<dbReference type="AlphaFoldDB" id="A0A0D2DJ17"/>
<dbReference type="PRINTS" id="PR00081">
    <property type="entry name" value="GDHRDH"/>
</dbReference>
<gene>
    <name evidence="4" type="ORF">PV04_10542</name>
</gene>
<dbReference type="InterPro" id="IPR036291">
    <property type="entry name" value="NAD(P)-bd_dom_sf"/>
</dbReference>
<dbReference type="InterPro" id="IPR051122">
    <property type="entry name" value="SDR_DHRS6-like"/>
</dbReference>
<dbReference type="InterPro" id="IPR002347">
    <property type="entry name" value="SDR_fam"/>
</dbReference>
<dbReference type="CDD" id="cd05233">
    <property type="entry name" value="SDR_c"/>
    <property type="match status" value="1"/>
</dbReference>
<evidence type="ECO:0000256" key="1">
    <source>
        <dbReference type="ARBA" id="ARBA00006484"/>
    </source>
</evidence>
<dbReference type="SUPFAM" id="SSF51735">
    <property type="entry name" value="NAD(P)-binding Rossmann-fold domains"/>
    <property type="match status" value="1"/>
</dbReference>
<evidence type="ECO:0000313" key="5">
    <source>
        <dbReference type="Proteomes" id="UP000054266"/>
    </source>
</evidence>
<dbReference type="PANTHER" id="PTHR43477:SF1">
    <property type="entry name" value="DIHYDROANTICAPSIN 7-DEHYDROGENASE"/>
    <property type="match status" value="1"/>
</dbReference>
<dbReference type="Proteomes" id="UP000054266">
    <property type="component" value="Unassembled WGS sequence"/>
</dbReference>
<proteinExistence type="inferred from homology"/>
<dbReference type="EMBL" id="KN846963">
    <property type="protein sequence ID" value="KIW62362.1"/>
    <property type="molecule type" value="Genomic_DNA"/>
</dbReference>
<dbReference type="STRING" id="5601.A0A0D2DJ17"/>
<protein>
    <submittedName>
        <fullName evidence="4">Uncharacterized protein</fullName>
    </submittedName>
</protein>
<keyword evidence="5" id="KW-1185">Reference proteome</keyword>
<dbReference type="GO" id="GO:0016491">
    <property type="term" value="F:oxidoreductase activity"/>
    <property type="evidence" value="ECO:0007669"/>
    <property type="project" value="UniProtKB-KW"/>
</dbReference>
<organism evidence="4 5">
    <name type="scientific">Phialophora macrospora</name>
    <dbReference type="NCBI Taxonomy" id="1851006"/>
    <lineage>
        <taxon>Eukaryota</taxon>
        <taxon>Fungi</taxon>
        <taxon>Dikarya</taxon>
        <taxon>Ascomycota</taxon>
        <taxon>Pezizomycotina</taxon>
        <taxon>Eurotiomycetes</taxon>
        <taxon>Chaetothyriomycetidae</taxon>
        <taxon>Chaetothyriales</taxon>
        <taxon>Herpotrichiellaceae</taxon>
        <taxon>Phialophora</taxon>
    </lineage>
</organism>
<sequence length="268" mass="28300">MPIKYLSKLQNKSVLLVGGSSGIGYGIAEGALEFGANVVIASRSSDKVNAAVEKLKATYPEHADKIRGHPVDLNAHQANTEEQLVKLFDFATSNGENPVDHVVETAGDLQLRGKLTLQTADPELMAQASSVRLVGVILLAKVAARYMKKEYTSSLTLTSGAMVYRPRVGVSPFVGAAGGKEPLTKGLALDMAPVRVNLVSPGAIGTELLYGVIPTGGSKESIREMYAKASILGRIGDVEDLVEAYLALMKNGFQTGSTVHVEGGYLLS</sequence>
<keyword evidence="3" id="KW-0560">Oxidoreductase</keyword>
<dbReference type="InterPro" id="IPR057571">
    <property type="entry name" value="SDR_PhqE-like"/>
</dbReference>
<comment type="similarity">
    <text evidence="1">Belongs to the short-chain dehydrogenases/reductases (SDR) family.</text>
</comment>
<name>A0A0D2DJ17_9EURO</name>
<keyword evidence="2" id="KW-0521">NADP</keyword>
<accession>A0A0D2DJ17</accession>
<evidence type="ECO:0000256" key="2">
    <source>
        <dbReference type="ARBA" id="ARBA00022857"/>
    </source>
</evidence>
<evidence type="ECO:0000256" key="3">
    <source>
        <dbReference type="ARBA" id="ARBA00023002"/>
    </source>
</evidence>
<evidence type="ECO:0000313" key="4">
    <source>
        <dbReference type="EMBL" id="KIW62362.1"/>
    </source>
</evidence>